<reference evidence="1 2" key="1">
    <citation type="submission" date="2020-03" db="EMBL/GenBank/DDBJ databases">
        <title>Draft genome of Streptomyces sp. ventii, isolated from the Axial Seamount in the Pacific Ocean, and resequencing of the two type strains Streptomyces lonarensis strain NCL 716 and Streptomyces bohaiensis strain 11A07.</title>
        <authorList>
            <person name="Loughran R.M."/>
            <person name="Pfannmuller K.M."/>
            <person name="Wasson B.J."/>
            <person name="Deadmond M.C."/>
            <person name="Paddock B.E."/>
            <person name="Koyack M.J."/>
            <person name="Gallegos D.A."/>
            <person name="Mitchell E.A."/>
            <person name="Ushijima B."/>
            <person name="Saw J.H."/>
            <person name="Mcphail K.L."/>
            <person name="Videau P."/>
        </authorList>
    </citation>
    <scope>NUCLEOTIDE SEQUENCE [LARGE SCALE GENOMIC DNA]</scope>
    <source>
        <strain evidence="1 2">NCL716</strain>
    </source>
</reference>
<dbReference type="Pfam" id="PF21790">
    <property type="entry name" value="OGG"/>
    <property type="match status" value="1"/>
</dbReference>
<dbReference type="EMBL" id="JAAVJD010000010">
    <property type="protein sequence ID" value="NJQ04572.1"/>
    <property type="molecule type" value="Genomic_DNA"/>
</dbReference>
<dbReference type="RefSeq" id="WP_167967878.1">
    <property type="nucleotide sequence ID" value="NZ_BHZG01000414.1"/>
</dbReference>
<name>A0A7X6CXX1_9ACTN</name>
<sequence>MGFDQGDADRLDEVMLAQPVSPHGVASLTAWFLDPDRGGRYAAGVGAHAVSYRPGAWARVEPWPEALGDRGEAGRREVSRAEVVAVAREAASHGDWRAALVAAHVWGYGGTGFGRFRTERVLAQPGVAEALEKAVASLRAGEVADAYEVLEPVRHYGPAFFTKFLYFAGAAVEAPERPLILDSVLAATAREHATAVGEAAGVANAASTAAFVWRDDGWTSHRYGVFLAWLRRGTDVLTAEGFGWPSEPDLLELAIFAGGWDGSSAPAP</sequence>
<protein>
    <submittedName>
        <fullName evidence="1">Uncharacterized protein</fullName>
    </submittedName>
</protein>
<evidence type="ECO:0000313" key="2">
    <source>
        <dbReference type="Proteomes" id="UP000578686"/>
    </source>
</evidence>
<proteinExistence type="predicted"/>
<accession>A0A7X6CXX1</accession>
<evidence type="ECO:0000313" key="1">
    <source>
        <dbReference type="EMBL" id="NJQ04572.1"/>
    </source>
</evidence>
<dbReference type="Proteomes" id="UP000578686">
    <property type="component" value="Unassembled WGS sequence"/>
</dbReference>
<dbReference type="InterPro" id="IPR048868">
    <property type="entry name" value="OGG-like_put"/>
</dbReference>
<keyword evidence="2" id="KW-1185">Reference proteome</keyword>
<gene>
    <name evidence="1" type="ORF">HCN56_02985</name>
</gene>
<comment type="caution">
    <text evidence="1">The sequence shown here is derived from an EMBL/GenBank/DDBJ whole genome shotgun (WGS) entry which is preliminary data.</text>
</comment>
<dbReference type="AlphaFoldDB" id="A0A7X6CXX1"/>
<organism evidence="1 2">
    <name type="scientific">Streptomyces lonarensis</name>
    <dbReference type="NCBI Taxonomy" id="700599"/>
    <lineage>
        <taxon>Bacteria</taxon>
        <taxon>Bacillati</taxon>
        <taxon>Actinomycetota</taxon>
        <taxon>Actinomycetes</taxon>
        <taxon>Kitasatosporales</taxon>
        <taxon>Streptomycetaceae</taxon>
        <taxon>Streptomyces</taxon>
    </lineage>
</organism>